<proteinExistence type="predicted"/>
<feature type="transmembrane region" description="Helical" evidence="1">
    <location>
        <begin position="145"/>
        <end position="165"/>
    </location>
</feature>
<feature type="transmembrane region" description="Helical" evidence="1">
    <location>
        <begin position="12"/>
        <end position="30"/>
    </location>
</feature>
<keyword evidence="1" id="KW-0812">Transmembrane</keyword>
<evidence type="ECO:0008006" key="4">
    <source>
        <dbReference type="Google" id="ProtNLM"/>
    </source>
</evidence>
<dbReference type="AlphaFoldDB" id="A0A1T4WXJ6"/>
<feature type="transmembrane region" description="Helical" evidence="1">
    <location>
        <begin position="185"/>
        <end position="207"/>
    </location>
</feature>
<reference evidence="2 3" key="1">
    <citation type="submission" date="2017-02" db="EMBL/GenBank/DDBJ databases">
        <authorList>
            <person name="Peterson S.W."/>
        </authorList>
    </citation>
    <scope>NUCLEOTIDE SEQUENCE [LARGE SCALE GENOMIC DNA]</scope>
    <source>
        <strain evidence="2 3">ATCC 49788</strain>
    </source>
</reference>
<evidence type="ECO:0000313" key="3">
    <source>
        <dbReference type="Proteomes" id="UP000190460"/>
    </source>
</evidence>
<accession>A0A1T4WXJ6</accession>
<name>A0A1T4WXJ6_9GAMM</name>
<dbReference type="RefSeq" id="WP_234975857.1">
    <property type="nucleotide sequence ID" value="NZ_FUYB01000010.1"/>
</dbReference>
<feature type="transmembrane region" description="Helical" evidence="1">
    <location>
        <begin position="42"/>
        <end position="61"/>
    </location>
</feature>
<dbReference type="EMBL" id="FUYB01000010">
    <property type="protein sequence ID" value="SKA82046.1"/>
    <property type="molecule type" value="Genomic_DNA"/>
</dbReference>
<evidence type="ECO:0000256" key="1">
    <source>
        <dbReference type="SAM" id="Phobius"/>
    </source>
</evidence>
<protein>
    <recommendedName>
        <fullName evidence="4">MotA/TolQ/ExbB proton channel family protein</fullName>
    </recommendedName>
</protein>
<keyword evidence="1" id="KW-0472">Membrane</keyword>
<dbReference type="Proteomes" id="UP000190460">
    <property type="component" value="Unassembled WGS sequence"/>
</dbReference>
<gene>
    <name evidence="2" type="ORF">SAMN02745130_02238</name>
</gene>
<organism evidence="2 3">
    <name type="scientific">Thiothrix eikelboomii</name>
    <dbReference type="NCBI Taxonomy" id="92487"/>
    <lineage>
        <taxon>Bacteria</taxon>
        <taxon>Pseudomonadati</taxon>
        <taxon>Pseudomonadota</taxon>
        <taxon>Gammaproteobacteria</taxon>
        <taxon>Thiotrichales</taxon>
        <taxon>Thiotrichaceae</taxon>
        <taxon>Thiothrix</taxon>
    </lineage>
</organism>
<keyword evidence="3" id="KW-1185">Reference proteome</keyword>
<sequence>MKPVKARAYTSLFLIVGVLLLTSAVIFIFREVLTPFFYSKQLGTLGIVLNLAIILLFLMGLTRMMALFLSYAHEEAVLERFVDRVKDNAANPLHKLDNQSLIVERVNALQILYDQNAEINQGSLASIVAAGESARFTLVRFVHNILIISGVFGTVVSLSVALFSAEGLLNTPDDMQKMGAILGGMSTALKTTITAILCYAVFSYFHLRLQDIRTQLLANLEQTTALYVMPHFRTTEGSILNDVSILTTELRQAAEAVIKIQERFLQAGDRLQLAVDDLQGQISTIGHSLARTVETNSDDLRVIRESIREGFRLDDKPVPTLPKTALISR</sequence>
<dbReference type="STRING" id="92487.SAMN02745130_02238"/>
<evidence type="ECO:0000313" key="2">
    <source>
        <dbReference type="EMBL" id="SKA82046.1"/>
    </source>
</evidence>
<keyword evidence="1" id="KW-1133">Transmembrane helix</keyword>